<accession>A0A4S4BR70</accession>
<dbReference type="InterPro" id="IPR037012">
    <property type="entry name" value="NanQ/TabA/YiaL_sf"/>
</dbReference>
<dbReference type="OrthoDB" id="9792756at2"/>
<dbReference type="EMBL" id="SSOB01000020">
    <property type="protein sequence ID" value="THF77320.1"/>
    <property type="molecule type" value="Genomic_DNA"/>
</dbReference>
<sequence>MMAGSLENWVKQGKTAPEGLRRAMEVLRETDFGSMPTGRLELDGDGMYAIVSESVTRSPEEALGEAHGVYADVHYVLKGTERMGFALRADGASVKQNLLETEDAVLYDKLEEESCLYLNQGMYAVFLPGEIHRPGMYLEAPAPLRKVVVKIHRDRLNS</sequence>
<dbReference type="InterPro" id="IPR004375">
    <property type="entry name" value="NanQ/TabA/YiaL"/>
</dbReference>
<dbReference type="SUPFAM" id="SSF51197">
    <property type="entry name" value="Clavaminate synthase-like"/>
    <property type="match status" value="1"/>
</dbReference>
<dbReference type="AlphaFoldDB" id="A0A4S4BR70"/>
<protein>
    <submittedName>
        <fullName evidence="1">DUF386 domain-containing protein</fullName>
    </submittedName>
</protein>
<dbReference type="Gene3D" id="2.60.120.370">
    <property type="entry name" value="YhcH/YjgK/YiaL"/>
    <property type="match status" value="1"/>
</dbReference>
<dbReference type="PANTHER" id="PTHR34986:SF1">
    <property type="entry name" value="PROTEIN YIAL"/>
    <property type="match status" value="1"/>
</dbReference>
<dbReference type="Proteomes" id="UP000310636">
    <property type="component" value="Unassembled WGS sequence"/>
</dbReference>
<dbReference type="RefSeq" id="WP_136370965.1">
    <property type="nucleotide sequence ID" value="NZ_SSOB01000020.1"/>
</dbReference>
<evidence type="ECO:0000313" key="2">
    <source>
        <dbReference type="Proteomes" id="UP000310636"/>
    </source>
</evidence>
<organism evidence="1 2">
    <name type="scientific">Cohnella fermenti</name>
    <dbReference type="NCBI Taxonomy" id="2565925"/>
    <lineage>
        <taxon>Bacteria</taxon>
        <taxon>Bacillati</taxon>
        <taxon>Bacillota</taxon>
        <taxon>Bacilli</taxon>
        <taxon>Bacillales</taxon>
        <taxon>Paenibacillaceae</taxon>
        <taxon>Cohnella</taxon>
    </lineage>
</organism>
<dbReference type="GO" id="GO:0005829">
    <property type="term" value="C:cytosol"/>
    <property type="evidence" value="ECO:0007669"/>
    <property type="project" value="TreeGrafter"/>
</dbReference>
<keyword evidence="2" id="KW-1185">Reference proteome</keyword>
<evidence type="ECO:0000313" key="1">
    <source>
        <dbReference type="EMBL" id="THF77320.1"/>
    </source>
</evidence>
<name>A0A4S4BR70_9BACL</name>
<comment type="caution">
    <text evidence="1">The sequence shown here is derived from an EMBL/GenBank/DDBJ whole genome shotgun (WGS) entry which is preliminary data.</text>
</comment>
<reference evidence="1 2" key="1">
    <citation type="submission" date="2019-04" db="EMBL/GenBank/DDBJ databases">
        <title>Cohnella sp. nov. isolated from preserved vegetables.</title>
        <authorList>
            <person name="Lin S.-Y."/>
            <person name="Hung M.-H."/>
            <person name="Young C.-C."/>
        </authorList>
    </citation>
    <scope>NUCLEOTIDE SEQUENCE [LARGE SCALE GENOMIC DNA]</scope>
    <source>
        <strain evidence="1 2">CC-MHH1044</strain>
    </source>
</reference>
<dbReference type="Pfam" id="PF04074">
    <property type="entry name" value="DUF386"/>
    <property type="match status" value="1"/>
</dbReference>
<dbReference type="PANTHER" id="PTHR34986">
    <property type="entry name" value="EVOLVED BETA-GALACTOSIDASE SUBUNIT BETA"/>
    <property type="match status" value="1"/>
</dbReference>
<proteinExistence type="predicted"/>
<dbReference type="NCBIfam" id="TIGR00022">
    <property type="entry name" value="YhcH/YjgK/YiaL family protein"/>
    <property type="match status" value="1"/>
</dbReference>
<gene>
    <name evidence="1" type="ORF">E6C55_16790</name>
</gene>